<proteinExistence type="predicted"/>
<evidence type="ECO:0000313" key="2">
    <source>
        <dbReference type="Proteomes" id="UP000886748"/>
    </source>
</evidence>
<name>A0A9D1N0L7_9CLOT</name>
<dbReference type="AlphaFoldDB" id="A0A9D1N0L7"/>
<reference evidence="1" key="1">
    <citation type="submission" date="2020-10" db="EMBL/GenBank/DDBJ databases">
        <authorList>
            <person name="Gilroy R."/>
        </authorList>
    </citation>
    <scope>NUCLEOTIDE SEQUENCE</scope>
    <source>
        <strain evidence="1">CHK154-7741</strain>
    </source>
</reference>
<reference evidence="1" key="2">
    <citation type="journal article" date="2021" name="PeerJ">
        <title>Extensive microbial diversity within the chicken gut microbiome revealed by metagenomics and culture.</title>
        <authorList>
            <person name="Gilroy R."/>
            <person name="Ravi A."/>
            <person name="Getino M."/>
            <person name="Pursley I."/>
            <person name="Horton D.L."/>
            <person name="Alikhan N.F."/>
            <person name="Baker D."/>
            <person name="Gharbi K."/>
            <person name="Hall N."/>
            <person name="Watson M."/>
            <person name="Adriaenssens E.M."/>
            <person name="Foster-Nyarko E."/>
            <person name="Jarju S."/>
            <person name="Secka A."/>
            <person name="Antonio M."/>
            <person name="Oren A."/>
            <person name="Chaudhuri R.R."/>
            <person name="La Ragione R."/>
            <person name="Hildebrand F."/>
            <person name="Pallen M.J."/>
        </authorList>
    </citation>
    <scope>NUCLEOTIDE SEQUENCE</scope>
    <source>
        <strain evidence="1">CHK154-7741</strain>
    </source>
</reference>
<protein>
    <submittedName>
        <fullName evidence="1">Uncharacterized protein</fullName>
    </submittedName>
</protein>
<organism evidence="1 2">
    <name type="scientific">Candidatus Limenecus avicola</name>
    <dbReference type="NCBI Taxonomy" id="2840847"/>
    <lineage>
        <taxon>Bacteria</taxon>
        <taxon>Bacillati</taxon>
        <taxon>Bacillota</taxon>
        <taxon>Clostridia</taxon>
        <taxon>Eubacteriales</taxon>
        <taxon>Clostridiaceae</taxon>
        <taxon>Clostridiaceae incertae sedis</taxon>
        <taxon>Candidatus Limenecus</taxon>
    </lineage>
</organism>
<evidence type="ECO:0000313" key="1">
    <source>
        <dbReference type="EMBL" id="HIU92998.1"/>
    </source>
</evidence>
<gene>
    <name evidence="1" type="ORF">IAD26_07690</name>
</gene>
<dbReference type="EMBL" id="DVOD01000055">
    <property type="protein sequence ID" value="HIU92998.1"/>
    <property type="molecule type" value="Genomic_DNA"/>
</dbReference>
<accession>A0A9D1N0L7</accession>
<sequence>MAFEIPKINMFQQPIQQIGAIGARGTQATGGVQKTGGQMFGGLQGGTAVDNELADMRRFIGKYNGTGQLQPQKAEANLFYMA</sequence>
<dbReference type="Proteomes" id="UP000886748">
    <property type="component" value="Unassembled WGS sequence"/>
</dbReference>
<comment type="caution">
    <text evidence="1">The sequence shown here is derived from an EMBL/GenBank/DDBJ whole genome shotgun (WGS) entry which is preliminary data.</text>
</comment>